<dbReference type="Proteomes" id="UP000250369">
    <property type="component" value="Unassembled WGS sequence"/>
</dbReference>
<organism evidence="1 2">
    <name type="scientific">Paenibacillus contaminans</name>
    <dbReference type="NCBI Taxonomy" id="450362"/>
    <lineage>
        <taxon>Bacteria</taxon>
        <taxon>Bacillati</taxon>
        <taxon>Bacillota</taxon>
        <taxon>Bacilli</taxon>
        <taxon>Bacillales</taxon>
        <taxon>Paenibacillaceae</taxon>
        <taxon>Paenibacillus</taxon>
    </lineage>
</organism>
<dbReference type="GO" id="GO:0016811">
    <property type="term" value="F:hydrolase activity, acting on carbon-nitrogen (but not peptide) bonds, in linear amides"/>
    <property type="evidence" value="ECO:0007669"/>
    <property type="project" value="InterPro"/>
</dbReference>
<dbReference type="Pfam" id="PF03069">
    <property type="entry name" value="FmdA_AmdA"/>
    <property type="match status" value="1"/>
</dbReference>
<accession>A0A329MXH5</accession>
<dbReference type="Gene3D" id="2.60.120.580">
    <property type="entry name" value="Acetamidase/Formamidase-like domains"/>
    <property type="match status" value="2"/>
</dbReference>
<comment type="caution">
    <text evidence="1">The sequence shown here is derived from an EMBL/GenBank/DDBJ whole genome shotgun (WGS) entry which is preliminary data.</text>
</comment>
<gene>
    <name evidence="1" type="ORF">DQG23_05775</name>
</gene>
<dbReference type="AlphaFoldDB" id="A0A329MXH5"/>
<proteinExistence type="predicted"/>
<sequence length="323" mass="36051">MTLLLRHWRTSCYYIGNTISPMNGGDRMKRIDRSTLYMNNDKTNRPSAIVASGETFVVETELATGDWLHSERDLWSPEKTLGANPCVCIAVEGAEPGDTISVRIGKIVPNRVGYMAIETDESIFPAISKPIFGDIFAHTVKIREDWIELFPDVRVPVQPMIGTLGTTLADRVETHIEGGHYGGNMDVQEVTEGAVIRFPVFVEGALLNVGDVHARQSDGEASAVEVRSEVTLTVEVEKGFKPIEGPRIENDDYIMTVACSPFEKQAFETAFRHMLVWLTEEHGFTEREAYILLGAIVEGRCTRYIAPSYAFVCKVNKRYLTRG</sequence>
<dbReference type="PANTHER" id="PTHR31891:SF1">
    <property type="entry name" value="FORMAMIDASE C869.04-RELATED"/>
    <property type="match status" value="1"/>
</dbReference>
<dbReference type="Gene3D" id="3.10.28.20">
    <property type="entry name" value="Acetamidase/Formamidase-like domains"/>
    <property type="match status" value="1"/>
</dbReference>
<evidence type="ECO:0000313" key="1">
    <source>
        <dbReference type="EMBL" id="RAV22447.1"/>
    </source>
</evidence>
<name>A0A329MXH5_9BACL</name>
<dbReference type="EMBL" id="QMFB01000002">
    <property type="protein sequence ID" value="RAV22447.1"/>
    <property type="molecule type" value="Genomic_DNA"/>
</dbReference>
<dbReference type="SUPFAM" id="SSF141130">
    <property type="entry name" value="Acetamidase/Formamidase-like"/>
    <property type="match status" value="1"/>
</dbReference>
<reference evidence="1 2" key="1">
    <citation type="journal article" date="2009" name="Int. J. Syst. Evol. Microbiol.">
        <title>Paenibacillus contaminans sp. nov., isolated from a contaminated laboratory plate.</title>
        <authorList>
            <person name="Chou J.H."/>
            <person name="Lee J.H."/>
            <person name="Lin M.C."/>
            <person name="Chang P.S."/>
            <person name="Arun A.B."/>
            <person name="Young C.C."/>
            <person name="Chen W.M."/>
        </authorList>
    </citation>
    <scope>NUCLEOTIDE SEQUENCE [LARGE SCALE GENOMIC DNA]</scope>
    <source>
        <strain evidence="1 2">CKOBP-6</strain>
    </source>
</reference>
<dbReference type="InterPro" id="IPR004304">
    <property type="entry name" value="FmdA_AmdA"/>
</dbReference>
<evidence type="ECO:0000313" key="2">
    <source>
        <dbReference type="Proteomes" id="UP000250369"/>
    </source>
</evidence>
<protein>
    <recommendedName>
        <fullName evidence="3">Acetamidase</fullName>
    </recommendedName>
</protein>
<evidence type="ECO:0008006" key="3">
    <source>
        <dbReference type="Google" id="ProtNLM"/>
    </source>
</evidence>
<keyword evidence="2" id="KW-1185">Reference proteome</keyword>
<dbReference type="PANTHER" id="PTHR31891">
    <property type="entry name" value="FORMAMIDASE C869.04-RELATED"/>
    <property type="match status" value="1"/>
</dbReference>